<dbReference type="InterPro" id="IPR029039">
    <property type="entry name" value="Flavoprotein-like_sf"/>
</dbReference>
<dbReference type="GO" id="GO:0005829">
    <property type="term" value="C:cytosol"/>
    <property type="evidence" value="ECO:0007669"/>
    <property type="project" value="TreeGrafter"/>
</dbReference>
<name>A0A1U7IZ95_9CYAN</name>
<keyword evidence="3" id="KW-1185">Reference proteome</keyword>
<dbReference type="SUPFAM" id="SSF52218">
    <property type="entry name" value="Flavoproteins"/>
    <property type="match status" value="1"/>
</dbReference>
<gene>
    <name evidence="2" type="ORF">NIES30_22470</name>
</gene>
<organism evidence="2 3">
    <name type="scientific">Phormidium tenue NIES-30</name>
    <dbReference type="NCBI Taxonomy" id="549789"/>
    <lineage>
        <taxon>Bacteria</taxon>
        <taxon>Bacillati</taxon>
        <taxon>Cyanobacteriota</taxon>
        <taxon>Cyanophyceae</taxon>
        <taxon>Oscillatoriophycideae</taxon>
        <taxon>Oscillatoriales</taxon>
        <taxon>Oscillatoriaceae</taxon>
        <taxon>Phormidium</taxon>
    </lineage>
</organism>
<dbReference type="Gene3D" id="3.40.50.360">
    <property type="match status" value="1"/>
</dbReference>
<evidence type="ECO:0000313" key="2">
    <source>
        <dbReference type="EMBL" id="OKH44396.1"/>
    </source>
</evidence>
<dbReference type="PANTHER" id="PTHR30543">
    <property type="entry name" value="CHROMATE REDUCTASE"/>
    <property type="match status" value="1"/>
</dbReference>
<dbReference type="GO" id="GO:0010181">
    <property type="term" value="F:FMN binding"/>
    <property type="evidence" value="ECO:0007669"/>
    <property type="project" value="TreeGrafter"/>
</dbReference>
<evidence type="ECO:0000313" key="3">
    <source>
        <dbReference type="Proteomes" id="UP000185557"/>
    </source>
</evidence>
<dbReference type="Proteomes" id="UP000185557">
    <property type="component" value="Unassembled WGS sequence"/>
</dbReference>
<dbReference type="PANTHER" id="PTHR30543:SF21">
    <property type="entry name" value="NAD(P)H-DEPENDENT FMN REDUCTASE LOT6"/>
    <property type="match status" value="1"/>
</dbReference>
<dbReference type="Pfam" id="PF03358">
    <property type="entry name" value="FMN_red"/>
    <property type="match status" value="1"/>
</dbReference>
<proteinExistence type="predicted"/>
<comment type="caution">
    <text evidence="2">The sequence shown here is derived from an EMBL/GenBank/DDBJ whole genome shotgun (WGS) entry which is preliminary data.</text>
</comment>
<accession>A0A1U7IZ95</accession>
<feature type="domain" description="NADPH-dependent FMN reductase-like" evidence="1">
    <location>
        <begin position="4"/>
        <end position="149"/>
    </location>
</feature>
<dbReference type="InterPro" id="IPR050712">
    <property type="entry name" value="NAD(P)H-dep_reductase"/>
</dbReference>
<dbReference type="GO" id="GO:0016491">
    <property type="term" value="F:oxidoreductase activity"/>
    <property type="evidence" value="ECO:0007669"/>
    <property type="project" value="InterPro"/>
</dbReference>
<evidence type="ECO:0000259" key="1">
    <source>
        <dbReference type="Pfam" id="PF03358"/>
    </source>
</evidence>
<dbReference type="OrthoDB" id="9812295at2"/>
<reference evidence="2 3" key="1">
    <citation type="submission" date="2016-11" db="EMBL/GenBank/DDBJ databases">
        <title>Draft Genome Sequences of Nine Cyanobacterial Strains from Diverse Habitats.</title>
        <authorList>
            <person name="Zhu T."/>
            <person name="Hou S."/>
            <person name="Lu X."/>
            <person name="Hess W.R."/>
        </authorList>
    </citation>
    <scope>NUCLEOTIDE SEQUENCE [LARGE SCALE GENOMIC DNA]</scope>
    <source>
        <strain evidence="2 3">NIES-30</strain>
    </source>
</reference>
<dbReference type="EMBL" id="MRCG01000023">
    <property type="protein sequence ID" value="OKH44396.1"/>
    <property type="molecule type" value="Genomic_DNA"/>
</dbReference>
<dbReference type="STRING" id="549789.NIES30_22470"/>
<dbReference type="RefSeq" id="WP_073610697.1">
    <property type="nucleotide sequence ID" value="NZ_MRCG01000023.1"/>
</dbReference>
<protein>
    <submittedName>
        <fullName evidence="2">NADPH-dependent FMN reductase</fullName>
    </submittedName>
</protein>
<dbReference type="InterPro" id="IPR005025">
    <property type="entry name" value="FMN_Rdtase-like_dom"/>
</dbReference>
<sequence>MAFKTVVFYGSYRRDRNGIRAARFLLNQLAQRGHTTVFADALEYDFGLLDRMYKEYEPGQAPAKMEELAEHIRTADGFVVVTGEYNHSIQPGLSNLMDHFLEEYYFRPAGIVSYSVGGFGGVRAAVHLRVMLGEMGMPTISSMFAISKITETLDAEGSPQDPALVKRLDSFLDELEWYEEALQRQRQQKGKPF</sequence>
<dbReference type="AlphaFoldDB" id="A0A1U7IZ95"/>